<dbReference type="AlphaFoldDB" id="A0A936ZAZ4"/>
<reference evidence="1 2" key="1">
    <citation type="journal article" date="2017" name="Int. J. Syst. Evol. Microbiol.">
        <title>Ramlibacter monticola sp. nov., isolated from forest soil.</title>
        <authorList>
            <person name="Chaudhary D.K."/>
            <person name="Kim J."/>
        </authorList>
    </citation>
    <scope>NUCLEOTIDE SEQUENCE [LARGE SCALE GENOMIC DNA]</scope>
    <source>
        <strain evidence="1 2">KACC 19175</strain>
    </source>
</reference>
<keyword evidence="2" id="KW-1185">Reference proteome</keyword>
<dbReference type="Proteomes" id="UP000599109">
    <property type="component" value="Unassembled WGS sequence"/>
</dbReference>
<evidence type="ECO:0000313" key="2">
    <source>
        <dbReference type="Proteomes" id="UP000599109"/>
    </source>
</evidence>
<proteinExistence type="predicted"/>
<evidence type="ECO:0000313" key="1">
    <source>
        <dbReference type="EMBL" id="MBL0395141.1"/>
    </source>
</evidence>
<name>A0A936ZAZ4_9BURK</name>
<dbReference type="EMBL" id="JAEQNE010000012">
    <property type="protein sequence ID" value="MBL0395141.1"/>
    <property type="molecule type" value="Genomic_DNA"/>
</dbReference>
<protein>
    <submittedName>
        <fullName evidence="1">DUF3348 domain-containing protein</fullName>
    </submittedName>
</protein>
<dbReference type="InterPro" id="IPR021783">
    <property type="entry name" value="DUF3348"/>
</dbReference>
<comment type="caution">
    <text evidence="1">The sequence shown here is derived from an EMBL/GenBank/DDBJ whole genome shotgun (WGS) entry which is preliminary data.</text>
</comment>
<dbReference type="RefSeq" id="WP_201677812.1">
    <property type="nucleotide sequence ID" value="NZ_JAEQNE010000012.1"/>
</dbReference>
<dbReference type="Pfam" id="PF11828">
    <property type="entry name" value="DUF3348"/>
    <property type="match status" value="1"/>
</dbReference>
<sequence length="260" mass="28959">MRSSFSHSTLVRLLGGWTPAEAEPSGLDVAERLSLWVNAFDAIRLQGAHQAIAGLRGRAHARASAPRGRAQALAEDVQRVRSVMAKAIAQEPPPVVETALTPADLRRLARAAAKPVEDAGDVSYLPWRQRHLELQRQMELMIPPLRDHVRQALAQASPRLRQLAALDATMEQVLAPREQKLLPTIADRMQRRFADLRSAHLQALQDSGQPDEPAAWRRPGGWLERFAQDWRQLLAAELDLRLQPVTGLVEALSKELNEPQ</sequence>
<gene>
    <name evidence="1" type="ORF">JJ685_28675</name>
</gene>
<organism evidence="1 2">
    <name type="scientific">Ramlibacter monticola</name>
    <dbReference type="NCBI Taxonomy" id="1926872"/>
    <lineage>
        <taxon>Bacteria</taxon>
        <taxon>Pseudomonadati</taxon>
        <taxon>Pseudomonadota</taxon>
        <taxon>Betaproteobacteria</taxon>
        <taxon>Burkholderiales</taxon>
        <taxon>Comamonadaceae</taxon>
        <taxon>Ramlibacter</taxon>
    </lineage>
</organism>
<accession>A0A936ZAZ4</accession>